<evidence type="ECO:0000313" key="1">
    <source>
        <dbReference type="EMBL" id="KAK9823914.1"/>
    </source>
</evidence>
<keyword evidence="2" id="KW-1185">Reference proteome</keyword>
<dbReference type="AlphaFoldDB" id="A0AAW1QQW5"/>
<dbReference type="Proteomes" id="UP001489004">
    <property type="component" value="Unassembled WGS sequence"/>
</dbReference>
<dbReference type="EMBL" id="JALJOR010000002">
    <property type="protein sequence ID" value="KAK9823914.1"/>
    <property type="molecule type" value="Genomic_DNA"/>
</dbReference>
<protein>
    <submittedName>
        <fullName evidence="1">Uncharacterized protein</fullName>
    </submittedName>
</protein>
<gene>
    <name evidence="1" type="ORF">WJX72_006329</name>
</gene>
<reference evidence="1 2" key="1">
    <citation type="journal article" date="2024" name="Nat. Commun.">
        <title>Phylogenomics reveals the evolutionary origins of lichenization in chlorophyte algae.</title>
        <authorList>
            <person name="Puginier C."/>
            <person name="Libourel C."/>
            <person name="Otte J."/>
            <person name="Skaloud P."/>
            <person name="Haon M."/>
            <person name="Grisel S."/>
            <person name="Petersen M."/>
            <person name="Berrin J.G."/>
            <person name="Delaux P.M."/>
            <person name="Dal Grande F."/>
            <person name="Keller J."/>
        </authorList>
    </citation>
    <scope>NUCLEOTIDE SEQUENCE [LARGE SCALE GENOMIC DNA]</scope>
    <source>
        <strain evidence="1 2">SAG 2043</strain>
    </source>
</reference>
<proteinExistence type="predicted"/>
<organism evidence="1 2">
    <name type="scientific">[Myrmecia] bisecta</name>
    <dbReference type="NCBI Taxonomy" id="41462"/>
    <lineage>
        <taxon>Eukaryota</taxon>
        <taxon>Viridiplantae</taxon>
        <taxon>Chlorophyta</taxon>
        <taxon>core chlorophytes</taxon>
        <taxon>Trebouxiophyceae</taxon>
        <taxon>Trebouxiales</taxon>
        <taxon>Trebouxiaceae</taxon>
        <taxon>Myrmecia</taxon>
    </lineage>
</organism>
<evidence type="ECO:0000313" key="2">
    <source>
        <dbReference type="Proteomes" id="UP001489004"/>
    </source>
</evidence>
<sequence>MVLQWRTCFGATPGNVKVYNRSSVPVTLRTTGTGKITTQRDTHVKVDVHGVGPEVGDARTYQAGEVIKGHVHSRRNRSNMLYAACM</sequence>
<comment type="caution">
    <text evidence="1">The sequence shown here is derived from an EMBL/GenBank/DDBJ whole genome shotgun (WGS) entry which is preliminary data.</text>
</comment>
<name>A0AAW1QQW5_9CHLO</name>
<accession>A0AAW1QQW5</accession>